<comment type="subcellular location">
    <subcellularLocation>
        <location evidence="1">Cell membrane</location>
        <topology evidence="1">Multi-pass membrane protein</topology>
    </subcellularLocation>
</comment>
<dbReference type="GO" id="GO:0005886">
    <property type="term" value="C:plasma membrane"/>
    <property type="evidence" value="ECO:0007669"/>
    <property type="project" value="UniProtKB-SubCell"/>
</dbReference>
<feature type="transmembrane region" description="Helical" evidence="7">
    <location>
        <begin position="27"/>
        <end position="47"/>
    </location>
</feature>
<evidence type="ECO:0000259" key="8">
    <source>
        <dbReference type="Pfam" id="PF02687"/>
    </source>
</evidence>
<dbReference type="InterPro" id="IPR003838">
    <property type="entry name" value="ABC3_permease_C"/>
</dbReference>
<feature type="domain" description="ABC3 transporter permease C-terminal" evidence="8">
    <location>
        <begin position="294"/>
        <end position="408"/>
    </location>
</feature>
<reference evidence="10 11" key="1">
    <citation type="journal article" date="2006" name="Int. J. Syst. Evol. Microbiol.">
        <title>Myroides pelagicus sp. nov., isolated from seawater in Thailand.</title>
        <authorList>
            <person name="Yoon J."/>
            <person name="Maneerat S."/>
            <person name="Kawai F."/>
            <person name="Yokota A."/>
        </authorList>
    </citation>
    <scope>NUCLEOTIDE SEQUENCE [LARGE SCALE GENOMIC DNA]</scope>
    <source>
        <strain evidence="10 11">SM1T</strain>
    </source>
</reference>
<evidence type="ECO:0000313" key="10">
    <source>
        <dbReference type="EMBL" id="MTH30943.1"/>
    </source>
</evidence>
<evidence type="ECO:0000256" key="7">
    <source>
        <dbReference type="SAM" id="Phobius"/>
    </source>
</evidence>
<organism evidence="10 11">
    <name type="scientific">Myroides pelagicus</name>
    <dbReference type="NCBI Taxonomy" id="270914"/>
    <lineage>
        <taxon>Bacteria</taxon>
        <taxon>Pseudomonadati</taxon>
        <taxon>Bacteroidota</taxon>
        <taxon>Flavobacteriia</taxon>
        <taxon>Flavobacteriales</taxon>
        <taxon>Flavobacteriaceae</taxon>
        <taxon>Myroides</taxon>
    </lineage>
</organism>
<keyword evidence="4 7" id="KW-1133">Transmembrane helix</keyword>
<feature type="transmembrane region" description="Helical" evidence="7">
    <location>
        <begin position="372"/>
        <end position="398"/>
    </location>
</feature>
<dbReference type="PANTHER" id="PTHR30572:SF4">
    <property type="entry name" value="ABC TRANSPORTER PERMEASE YTRF"/>
    <property type="match status" value="1"/>
</dbReference>
<dbReference type="RefSeq" id="WP_155036912.1">
    <property type="nucleotide sequence ID" value="NZ_JAYMMG010000037.1"/>
</dbReference>
<evidence type="ECO:0000256" key="1">
    <source>
        <dbReference type="ARBA" id="ARBA00004651"/>
    </source>
</evidence>
<name>A0A7K1GSB2_9FLAO</name>
<comment type="caution">
    <text evidence="10">The sequence shown here is derived from an EMBL/GenBank/DDBJ whole genome shotgun (WGS) entry which is preliminary data.</text>
</comment>
<dbReference type="EMBL" id="WMJY01000050">
    <property type="protein sequence ID" value="MTH30943.1"/>
    <property type="molecule type" value="Genomic_DNA"/>
</dbReference>
<comment type="similarity">
    <text evidence="6">Belongs to the ABC-4 integral membrane protein family.</text>
</comment>
<feature type="transmembrane region" description="Helical" evidence="7">
    <location>
        <begin position="291"/>
        <end position="314"/>
    </location>
</feature>
<evidence type="ECO:0000256" key="4">
    <source>
        <dbReference type="ARBA" id="ARBA00022989"/>
    </source>
</evidence>
<dbReference type="Pfam" id="PF12704">
    <property type="entry name" value="MacB_PCD"/>
    <property type="match status" value="1"/>
</dbReference>
<feature type="domain" description="MacB-like periplasmic core" evidence="9">
    <location>
        <begin position="26"/>
        <end position="253"/>
    </location>
</feature>
<dbReference type="PANTHER" id="PTHR30572">
    <property type="entry name" value="MEMBRANE COMPONENT OF TRANSPORTER-RELATED"/>
    <property type="match status" value="1"/>
</dbReference>
<evidence type="ECO:0000256" key="5">
    <source>
        <dbReference type="ARBA" id="ARBA00023136"/>
    </source>
</evidence>
<dbReference type="Pfam" id="PF02687">
    <property type="entry name" value="FtsX"/>
    <property type="match status" value="1"/>
</dbReference>
<evidence type="ECO:0000313" key="11">
    <source>
        <dbReference type="Proteomes" id="UP000488936"/>
    </source>
</evidence>
<proteinExistence type="inferred from homology"/>
<keyword evidence="2" id="KW-1003">Cell membrane</keyword>
<evidence type="ECO:0000259" key="9">
    <source>
        <dbReference type="Pfam" id="PF12704"/>
    </source>
</evidence>
<gene>
    <name evidence="10" type="ORF">GJV77_13775</name>
</gene>
<dbReference type="OrthoDB" id="9770036at2"/>
<dbReference type="InterPro" id="IPR050250">
    <property type="entry name" value="Macrolide_Exporter_MacB"/>
</dbReference>
<evidence type="ECO:0000256" key="3">
    <source>
        <dbReference type="ARBA" id="ARBA00022692"/>
    </source>
</evidence>
<dbReference type="InterPro" id="IPR025857">
    <property type="entry name" value="MacB_PCD"/>
</dbReference>
<accession>A0A7K1GSB2</accession>
<dbReference type="AlphaFoldDB" id="A0A7K1GSB2"/>
<dbReference type="GO" id="GO:0022857">
    <property type="term" value="F:transmembrane transporter activity"/>
    <property type="evidence" value="ECO:0007669"/>
    <property type="project" value="TreeGrafter"/>
</dbReference>
<keyword evidence="5 7" id="KW-0472">Membrane</keyword>
<evidence type="ECO:0000256" key="6">
    <source>
        <dbReference type="ARBA" id="ARBA00038076"/>
    </source>
</evidence>
<protein>
    <submittedName>
        <fullName evidence="10">FtsX-like permease family protein</fullName>
    </submittedName>
</protein>
<dbReference type="Proteomes" id="UP000488936">
    <property type="component" value="Unassembled WGS sequence"/>
</dbReference>
<keyword evidence="11" id="KW-1185">Reference proteome</keyword>
<sequence length="416" mass="46321">MLLYIRLFINSFQFALKALRTNMLRTVLSLLGVTIGIFSIIAVLAAVDSLDKNIKKELSGFDTNMIYVFNYSFGPVDIPRWKIDRFPEMKYEEYEYLKRNLPEAEYISYNMFTKREILKYESQYANDVSISIGNSDLQFLDNLKISNGRFYNESEATKGAYVVVLGMEVANALFNGIDPIGKSIRLYGRNFKVIGVIDKQGATTFGASFDDKAYVPTNTIRMLYGNNASTFTPVVVLKPFKGVEMAAFENEIRVKLRTIRGMKAAEEDNFFINVFGGMLDFIDEIIAQMNIVGWIISAFSLLVGGFGIANIMFVSVKERTHLIGVQKAIGAKRNIILLQFLFESVILALIGGAGGIVLVWIIAIVVTNFTSFALILSFSNVLLGFLISAIIGVLSGYLPARSAARLDPVEAIRTGM</sequence>
<keyword evidence="3 7" id="KW-0812">Transmembrane</keyword>
<evidence type="ECO:0000256" key="2">
    <source>
        <dbReference type="ARBA" id="ARBA00022475"/>
    </source>
</evidence>
<feature type="transmembrane region" description="Helical" evidence="7">
    <location>
        <begin position="335"/>
        <end position="366"/>
    </location>
</feature>